<proteinExistence type="predicted"/>
<keyword evidence="1" id="KW-0175">Coiled coil</keyword>
<organism evidence="2 3">
    <name type="scientific">Arachis hypogaea</name>
    <name type="common">Peanut</name>
    <dbReference type="NCBI Taxonomy" id="3818"/>
    <lineage>
        <taxon>Eukaryota</taxon>
        <taxon>Viridiplantae</taxon>
        <taxon>Streptophyta</taxon>
        <taxon>Embryophyta</taxon>
        <taxon>Tracheophyta</taxon>
        <taxon>Spermatophyta</taxon>
        <taxon>Magnoliopsida</taxon>
        <taxon>eudicotyledons</taxon>
        <taxon>Gunneridae</taxon>
        <taxon>Pentapetalae</taxon>
        <taxon>rosids</taxon>
        <taxon>fabids</taxon>
        <taxon>Fabales</taxon>
        <taxon>Fabaceae</taxon>
        <taxon>Papilionoideae</taxon>
        <taxon>50 kb inversion clade</taxon>
        <taxon>dalbergioids sensu lato</taxon>
        <taxon>Dalbergieae</taxon>
        <taxon>Pterocarpus clade</taxon>
        <taxon>Arachis</taxon>
    </lineage>
</organism>
<evidence type="ECO:0000313" key="3">
    <source>
        <dbReference type="Proteomes" id="UP000289738"/>
    </source>
</evidence>
<dbReference type="PANTHER" id="PTHR35500">
    <property type="entry name" value="OS03G0108700 PROTEIN"/>
    <property type="match status" value="1"/>
</dbReference>
<gene>
    <name evidence="2" type="ORF">Ahy_A09g045076</name>
</gene>
<comment type="caution">
    <text evidence="2">The sequence shown here is derived from an EMBL/GenBank/DDBJ whole genome shotgun (WGS) entry which is preliminary data.</text>
</comment>
<sequence>MLLHNIFYPEKSSRGDEMDNLAITSIMCLKSYRGPCSEFEEELWSGYQPSLSDKGPRVANWRLRIDLLQQRGDGEEEGKAEADSVRTVQEEEMEANITGSEEMELNISLILEKIENFTQRVSELLESGKTMFKELSNEFEEKLIMIHKEQVEKWQEEIKELRAIDASNEEANAVLHNARYLLQLNQNDYLELNFANKYRTDSSYSPILH</sequence>
<feature type="coiled-coil region" evidence="1">
    <location>
        <begin position="137"/>
        <end position="164"/>
    </location>
</feature>
<evidence type="ECO:0000256" key="1">
    <source>
        <dbReference type="SAM" id="Coils"/>
    </source>
</evidence>
<name>A0A445BLH2_ARAHY</name>
<protein>
    <submittedName>
        <fullName evidence="2">Uncharacterized protein</fullName>
    </submittedName>
</protein>
<dbReference type="EMBL" id="SDMP01000009">
    <property type="protein sequence ID" value="RYR39519.1"/>
    <property type="molecule type" value="Genomic_DNA"/>
</dbReference>
<dbReference type="AlphaFoldDB" id="A0A445BLH2"/>
<reference evidence="2 3" key="1">
    <citation type="submission" date="2019-01" db="EMBL/GenBank/DDBJ databases">
        <title>Sequencing of cultivated peanut Arachis hypogaea provides insights into genome evolution and oil improvement.</title>
        <authorList>
            <person name="Chen X."/>
        </authorList>
    </citation>
    <scope>NUCLEOTIDE SEQUENCE [LARGE SCALE GENOMIC DNA]</scope>
    <source>
        <strain evidence="3">cv. Fuhuasheng</strain>
        <tissue evidence="2">Leaves</tissue>
    </source>
</reference>
<keyword evidence="3" id="KW-1185">Reference proteome</keyword>
<accession>A0A445BLH2</accession>
<dbReference type="PANTHER" id="PTHR35500:SF1">
    <property type="entry name" value="OS03G0108700 PROTEIN"/>
    <property type="match status" value="1"/>
</dbReference>
<dbReference type="Proteomes" id="UP000289738">
    <property type="component" value="Chromosome A09"/>
</dbReference>
<evidence type="ECO:0000313" key="2">
    <source>
        <dbReference type="EMBL" id="RYR39519.1"/>
    </source>
</evidence>